<protein>
    <submittedName>
        <fullName evidence="1">Uncharacterized protein</fullName>
    </submittedName>
</protein>
<dbReference type="AlphaFoldDB" id="A0A9X2SAB4"/>
<organism evidence="1 2">
    <name type="scientific">Paenibacillus soyae</name>
    <dbReference type="NCBI Taxonomy" id="2969249"/>
    <lineage>
        <taxon>Bacteria</taxon>
        <taxon>Bacillati</taxon>
        <taxon>Bacillota</taxon>
        <taxon>Bacilli</taxon>
        <taxon>Bacillales</taxon>
        <taxon>Paenibacillaceae</taxon>
        <taxon>Paenibacillus</taxon>
    </lineage>
</organism>
<name>A0A9X2SAB4_9BACL</name>
<dbReference type="Proteomes" id="UP001141950">
    <property type="component" value="Unassembled WGS sequence"/>
</dbReference>
<dbReference type="RefSeq" id="WP_257444103.1">
    <property type="nucleotide sequence ID" value="NZ_JANIPJ010000004.1"/>
</dbReference>
<evidence type="ECO:0000313" key="2">
    <source>
        <dbReference type="Proteomes" id="UP001141950"/>
    </source>
</evidence>
<keyword evidence="2" id="KW-1185">Reference proteome</keyword>
<sequence length="93" mass="10229">MSNIIEFKARAASNPPAADQAADKGALWEKGFALYATSLGLLQIAKESSVVRMGEGPYKGLNKGIQMMAEADYERMKQVVVDPERIERALRQT</sequence>
<evidence type="ECO:0000313" key="1">
    <source>
        <dbReference type="EMBL" id="MCR2803632.1"/>
    </source>
</evidence>
<comment type="caution">
    <text evidence="1">The sequence shown here is derived from an EMBL/GenBank/DDBJ whole genome shotgun (WGS) entry which is preliminary data.</text>
</comment>
<gene>
    <name evidence="1" type="ORF">NQZ67_07005</name>
</gene>
<dbReference type="EMBL" id="JANIPJ010000004">
    <property type="protein sequence ID" value="MCR2803632.1"/>
    <property type="molecule type" value="Genomic_DNA"/>
</dbReference>
<accession>A0A9X2SAB4</accession>
<reference evidence="1" key="1">
    <citation type="submission" date="2022-08" db="EMBL/GenBank/DDBJ databases">
        <title>The genomic sequence of strain Paenibacillus sp. SCIV0701.</title>
        <authorList>
            <person name="Zhao H."/>
        </authorList>
    </citation>
    <scope>NUCLEOTIDE SEQUENCE</scope>
    <source>
        <strain evidence="1">SCIV0701</strain>
    </source>
</reference>
<proteinExistence type="predicted"/>